<feature type="signal peptide" evidence="1">
    <location>
        <begin position="1"/>
        <end position="28"/>
    </location>
</feature>
<dbReference type="InterPro" id="IPR029058">
    <property type="entry name" value="AB_hydrolase_fold"/>
</dbReference>
<dbReference type="RefSeq" id="WP_115494247.1">
    <property type="nucleotide sequence ID" value="NZ_QRBE01000002.1"/>
</dbReference>
<keyword evidence="4" id="KW-1185">Reference proteome</keyword>
<keyword evidence="1" id="KW-0732">Signal</keyword>
<feature type="domain" description="AB hydrolase-1" evidence="2">
    <location>
        <begin position="68"/>
        <end position="331"/>
    </location>
</feature>
<evidence type="ECO:0000259" key="2">
    <source>
        <dbReference type="Pfam" id="PF12697"/>
    </source>
</evidence>
<dbReference type="PANTHER" id="PTHR43689:SF8">
    <property type="entry name" value="ALPHA_BETA-HYDROLASES SUPERFAMILY PROTEIN"/>
    <property type="match status" value="1"/>
</dbReference>
<evidence type="ECO:0000313" key="3">
    <source>
        <dbReference type="EMBL" id="RDS83539.1"/>
    </source>
</evidence>
<dbReference type="Pfam" id="PF12697">
    <property type="entry name" value="Abhydrolase_6"/>
    <property type="match status" value="1"/>
</dbReference>
<organism evidence="3 4">
    <name type="scientific">Dyella monticola</name>
    <dbReference type="NCBI Taxonomy" id="1927958"/>
    <lineage>
        <taxon>Bacteria</taxon>
        <taxon>Pseudomonadati</taxon>
        <taxon>Pseudomonadota</taxon>
        <taxon>Gammaproteobacteria</taxon>
        <taxon>Lysobacterales</taxon>
        <taxon>Rhodanobacteraceae</taxon>
        <taxon>Dyella</taxon>
    </lineage>
</organism>
<dbReference type="PANTHER" id="PTHR43689">
    <property type="entry name" value="HYDROLASE"/>
    <property type="match status" value="1"/>
</dbReference>
<evidence type="ECO:0000256" key="1">
    <source>
        <dbReference type="SAM" id="SignalP"/>
    </source>
</evidence>
<dbReference type="OrthoDB" id="7185741at2"/>
<protein>
    <submittedName>
        <fullName evidence="3">Alpha/beta hydrolase</fullName>
    </submittedName>
</protein>
<sequence>MKTQLRRSLASLCSVLLCGAVIEKPAHAFDAAAAPYYHAHRLVEIAAGRKLNLYCVGSGSPVVIFDYGWGGPPTAWEYIQPAIGRLTTACTYDRAGYGFSDAGPLPRDTSALVTDLHQLLVAAHLKPPYVFVGHSLAGLNGALFADRYLKQMAGMVLVDPAFAHQDEKFNAIPGVKERFASFAPDYAECIAVAKSGQLPTDAKRIQDCLDRDPHDNATARAVKDRWDMSVAHWITLQSEDESSSPLSSGGNLDGAELDAARRNWGDLPLIVLTSSNKHYAGFPAKQISAMSELWKSGHDELASRSTRGRNSVVPGSDHYIQLDHPDAVIQAIEQVLKMANQRQTE</sequence>
<name>A0A370X535_9GAMM</name>
<accession>A0A370X535</accession>
<dbReference type="Gene3D" id="3.40.50.1820">
    <property type="entry name" value="alpha/beta hydrolase"/>
    <property type="match status" value="1"/>
</dbReference>
<dbReference type="Proteomes" id="UP000254258">
    <property type="component" value="Unassembled WGS sequence"/>
</dbReference>
<comment type="caution">
    <text evidence="3">The sequence shown here is derived from an EMBL/GenBank/DDBJ whole genome shotgun (WGS) entry which is preliminary data.</text>
</comment>
<proteinExistence type="predicted"/>
<dbReference type="SUPFAM" id="SSF53474">
    <property type="entry name" value="alpha/beta-Hydrolases"/>
    <property type="match status" value="1"/>
</dbReference>
<dbReference type="AlphaFoldDB" id="A0A370X535"/>
<gene>
    <name evidence="3" type="ORF">DWU98_04135</name>
</gene>
<dbReference type="GO" id="GO:0016787">
    <property type="term" value="F:hydrolase activity"/>
    <property type="evidence" value="ECO:0007669"/>
    <property type="project" value="UniProtKB-KW"/>
</dbReference>
<evidence type="ECO:0000313" key="4">
    <source>
        <dbReference type="Proteomes" id="UP000254258"/>
    </source>
</evidence>
<dbReference type="InterPro" id="IPR000073">
    <property type="entry name" value="AB_hydrolase_1"/>
</dbReference>
<keyword evidence="3" id="KW-0378">Hydrolase</keyword>
<reference evidence="3 4" key="1">
    <citation type="submission" date="2018-07" db="EMBL/GenBank/DDBJ databases">
        <title>Dyella monticola sp. nov. and Dyella psychrodurans sp. nov. isolated from monsoon evergreen broad-leaved forest soil of Dinghu Mountain, China.</title>
        <authorList>
            <person name="Gao Z."/>
            <person name="Qiu L."/>
        </authorList>
    </citation>
    <scope>NUCLEOTIDE SEQUENCE [LARGE SCALE GENOMIC DNA]</scope>
    <source>
        <strain evidence="3 4">4G-K06</strain>
    </source>
</reference>
<dbReference type="EMBL" id="QRBE01000002">
    <property type="protein sequence ID" value="RDS83539.1"/>
    <property type="molecule type" value="Genomic_DNA"/>
</dbReference>
<feature type="chain" id="PRO_5016959783" evidence="1">
    <location>
        <begin position="29"/>
        <end position="345"/>
    </location>
</feature>